<evidence type="ECO:0000256" key="7">
    <source>
        <dbReference type="ARBA" id="ARBA00022842"/>
    </source>
</evidence>
<keyword evidence="3 9" id="KW-0540">Nuclease</keyword>
<accession>A0A7M1AYB5</accession>
<comment type="similarity">
    <text evidence="2 9">Belongs to the CRISPR-associated endoribonuclease Cas2 protein family.</text>
</comment>
<keyword evidence="7 9" id="KW-0460">Magnesium</keyword>
<keyword evidence="8 9" id="KW-0051">Antiviral defense</keyword>
<comment type="subunit">
    <text evidence="9">Homodimer, forms a heterotetramer with a Cas1 homodimer.</text>
</comment>
<dbReference type="EC" id="3.1.-.-" evidence="9"/>
<dbReference type="GO" id="GO:0051607">
    <property type="term" value="P:defense response to virus"/>
    <property type="evidence" value="ECO:0007669"/>
    <property type="project" value="UniProtKB-UniRule"/>
</dbReference>
<evidence type="ECO:0000313" key="11">
    <source>
        <dbReference type="Proteomes" id="UP000593719"/>
    </source>
</evidence>
<evidence type="ECO:0000256" key="3">
    <source>
        <dbReference type="ARBA" id="ARBA00022722"/>
    </source>
</evidence>
<evidence type="ECO:0000256" key="6">
    <source>
        <dbReference type="ARBA" id="ARBA00022801"/>
    </source>
</evidence>
<dbReference type="GO" id="GO:0046872">
    <property type="term" value="F:metal ion binding"/>
    <property type="evidence" value="ECO:0007669"/>
    <property type="project" value="UniProtKB-UniRule"/>
</dbReference>
<keyword evidence="5 9" id="KW-0255">Endonuclease</keyword>
<dbReference type="Pfam" id="PF09827">
    <property type="entry name" value="CRISPR_Cas2"/>
    <property type="match status" value="1"/>
</dbReference>
<gene>
    <name evidence="9 10" type="primary">cas2</name>
    <name evidence="10" type="ORF">FJR45_00055</name>
</gene>
<dbReference type="Gene3D" id="3.30.70.240">
    <property type="match status" value="1"/>
</dbReference>
<dbReference type="InterPro" id="IPR019199">
    <property type="entry name" value="Virulence_VapD/CRISPR_Cas2"/>
</dbReference>
<evidence type="ECO:0000256" key="2">
    <source>
        <dbReference type="ARBA" id="ARBA00009959"/>
    </source>
</evidence>
<dbReference type="SUPFAM" id="SSF143430">
    <property type="entry name" value="TTP0101/SSO1404-like"/>
    <property type="match status" value="1"/>
</dbReference>
<dbReference type="AlphaFoldDB" id="A0A7M1AYB5"/>
<feature type="binding site" evidence="9">
    <location>
        <position position="14"/>
    </location>
    <ligand>
        <name>Mg(2+)</name>
        <dbReference type="ChEBI" id="CHEBI:18420"/>
        <note>catalytic</note>
    </ligand>
</feature>
<name>A0A7M1AYB5_9BACT</name>
<dbReference type="GO" id="GO:0016787">
    <property type="term" value="F:hydrolase activity"/>
    <property type="evidence" value="ECO:0007669"/>
    <property type="project" value="UniProtKB-KW"/>
</dbReference>
<evidence type="ECO:0000256" key="1">
    <source>
        <dbReference type="ARBA" id="ARBA00001946"/>
    </source>
</evidence>
<reference evidence="10 11" key="1">
    <citation type="submission" date="2019-06" db="EMBL/GenBank/DDBJ databases">
        <title>Sulfurimonas gotlandica sp. nov., a chemoautotrophic and psychrotolerant epsilonproteobacterium isolated from a pelagic redoxcline, and an emended description of the genus Sulfurimonas.</title>
        <authorList>
            <person name="Wang S."/>
            <person name="Jiang L."/>
            <person name="Shao Z."/>
        </authorList>
    </citation>
    <scope>NUCLEOTIDE SEQUENCE [LARGE SCALE GENOMIC DNA]</scope>
    <source>
        <strain evidence="10 11">S2-6</strain>
    </source>
</reference>
<evidence type="ECO:0000313" key="10">
    <source>
        <dbReference type="EMBL" id="QOP42434.1"/>
    </source>
</evidence>
<dbReference type="GO" id="GO:0043571">
    <property type="term" value="P:maintenance of CRISPR repeat elements"/>
    <property type="evidence" value="ECO:0007669"/>
    <property type="project" value="UniProtKB-UniRule"/>
</dbReference>
<dbReference type="EMBL" id="CP041235">
    <property type="protein sequence ID" value="QOP42434.1"/>
    <property type="molecule type" value="Genomic_DNA"/>
</dbReference>
<evidence type="ECO:0000256" key="4">
    <source>
        <dbReference type="ARBA" id="ARBA00022723"/>
    </source>
</evidence>
<comment type="function">
    <text evidence="9">CRISPR (clustered regularly interspaced short palindromic repeat), is an adaptive immune system that provides protection against mobile genetic elements (viruses, transposable elements and conjugative plasmids). CRISPR clusters contain sequences complementary to antecedent mobile elements and target invading nucleic acids. CRISPR clusters are transcribed and processed into CRISPR RNA (crRNA). Functions as a ssRNA-specific endoribonuclease. Involved in the integration of spacer DNA into the CRISPR cassette.</text>
</comment>
<keyword evidence="4 9" id="KW-0479">Metal-binding</keyword>
<sequence length="110" mass="13299">MSSFRVMWLMIMFDLPTKSKKDKKRYHWFHKELEKEGYMMLQYSVYGKIFASSDSAKYGKKRIKDFIDRNIKHGNIRILMFTDKQFSSMEIIIGEESIEEKNEPKQLLLF</sequence>
<dbReference type="HAMAP" id="MF_01471">
    <property type="entry name" value="Cas2"/>
    <property type="match status" value="1"/>
</dbReference>
<dbReference type="NCBIfam" id="TIGR01573">
    <property type="entry name" value="cas2"/>
    <property type="match status" value="1"/>
</dbReference>
<organism evidence="10 11">
    <name type="scientific">Sulfurimonas sediminis</name>
    <dbReference type="NCBI Taxonomy" id="2590020"/>
    <lineage>
        <taxon>Bacteria</taxon>
        <taxon>Pseudomonadati</taxon>
        <taxon>Campylobacterota</taxon>
        <taxon>Epsilonproteobacteria</taxon>
        <taxon>Campylobacterales</taxon>
        <taxon>Sulfurimonadaceae</taxon>
        <taxon>Sulfurimonas</taxon>
    </lineage>
</organism>
<dbReference type="GO" id="GO:0004521">
    <property type="term" value="F:RNA endonuclease activity"/>
    <property type="evidence" value="ECO:0007669"/>
    <property type="project" value="InterPro"/>
</dbReference>
<dbReference type="RefSeq" id="WP_193150798.1">
    <property type="nucleotide sequence ID" value="NZ_CP041235.1"/>
</dbReference>
<keyword evidence="6 9" id="KW-0378">Hydrolase</keyword>
<dbReference type="InterPro" id="IPR021127">
    <property type="entry name" value="CRISPR_associated_Cas2"/>
</dbReference>
<comment type="cofactor">
    <cofactor evidence="1 9">
        <name>Mg(2+)</name>
        <dbReference type="ChEBI" id="CHEBI:18420"/>
    </cofactor>
</comment>
<keyword evidence="11" id="KW-1185">Reference proteome</keyword>
<proteinExistence type="inferred from homology"/>
<protein>
    <recommendedName>
        <fullName evidence="9">CRISPR-associated endoribonuclease Cas2</fullName>
        <ecNumber evidence="9">3.1.-.-</ecNumber>
    </recommendedName>
</protein>
<dbReference type="KEGG" id="ssei:FJR45_00055"/>
<evidence type="ECO:0000256" key="5">
    <source>
        <dbReference type="ARBA" id="ARBA00022759"/>
    </source>
</evidence>
<evidence type="ECO:0000256" key="9">
    <source>
        <dbReference type="HAMAP-Rule" id="MF_01471"/>
    </source>
</evidence>
<dbReference type="Proteomes" id="UP000593719">
    <property type="component" value="Chromosome"/>
</dbReference>
<evidence type="ECO:0000256" key="8">
    <source>
        <dbReference type="ARBA" id="ARBA00023118"/>
    </source>
</evidence>